<comment type="caution">
    <text evidence="2">The sequence shown here is derived from an EMBL/GenBank/DDBJ whole genome shotgun (WGS) entry which is preliminary data.</text>
</comment>
<keyword evidence="2" id="KW-0503">Monooxygenase</keyword>
<dbReference type="Proteomes" id="UP001143463">
    <property type="component" value="Unassembled WGS sequence"/>
</dbReference>
<accession>A0A9W6L5F3</accession>
<dbReference type="RefSeq" id="WP_037049052.1">
    <property type="nucleotide sequence ID" value="NZ_BAAAUZ010000003.1"/>
</dbReference>
<evidence type="ECO:0000313" key="3">
    <source>
        <dbReference type="Proteomes" id="UP001143463"/>
    </source>
</evidence>
<dbReference type="EMBL" id="BSFQ01000021">
    <property type="protein sequence ID" value="GLL13398.1"/>
    <property type="molecule type" value="Genomic_DNA"/>
</dbReference>
<organism evidence="2 3">
    <name type="scientific">Pseudonocardia halophobica</name>
    <dbReference type="NCBI Taxonomy" id="29401"/>
    <lineage>
        <taxon>Bacteria</taxon>
        <taxon>Bacillati</taxon>
        <taxon>Actinomycetota</taxon>
        <taxon>Actinomycetes</taxon>
        <taxon>Pseudonocardiales</taxon>
        <taxon>Pseudonocardiaceae</taxon>
        <taxon>Pseudonocardia</taxon>
    </lineage>
</organism>
<keyword evidence="3" id="KW-1185">Reference proteome</keyword>
<dbReference type="PROSITE" id="PS51725">
    <property type="entry name" value="ABM"/>
    <property type="match status" value="1"/>
</dbReference>
<keyword evidence="2" id="KW-0560">Oxidoreductase</keyword>
<dbReference type="AlphaFoldDB" id="A0A9W6L5F3"/>
<dbReference type="InterPro" id="IPR050744">
    <property type="entry name" value="AI-2_Isomerase_LsrG"/>
</dbReference>
<dbReference type="PANTHER" id="PTHR33336">
    <property type="entry name" value="QUINOL MONOOXYGENASE YGIN-RELATED"/>
    <property type="match status" value="1"/>
</dbReference>
<dbReference type="Pfam" id="PF03992">
    <property type="entry name" value="ABM"/>
    <property type="match status" value="1"/>
</dbReference>
<dbReference type="SUPFAM" id="SSF54909">
    <property type="entry name" value="Dimeric alpha+beta barrel"/>
    <property type="match status" value="1"/>
</dbReference>
<dbReference type="InterPro" id="IPR011008">
    <property type="entry name" value="Dimeric_a/b-barrel"/>
</dbReference>
<name>A0A9W6L5F3_9PSEU</name>
<dbReference type="GO" id="GO:0004497">
    <property type="term" value="F:monooxygenase activity"/>
    <property type="evidence" value="ECO:0007669"/>
    <property type="project" value="UniProtKB-KW"/>
</dbReference>
<reference evidence="2" key="1">
    <citation type="journal article" date="2014" name="Int. J. Syst. Evol. Microbiol.">
        <title>Complete genome sequence of Corynebacterium casei LMG S-19264T (=DSM 44701T), isolated from a smear-ripened cheese.</title>
        <authorList>
            <consortium name="US DOE Joint Genome Institute (JGI-PGF)"/>
            <person name="Walter F."/>
            <person name="Albersmeier A."/>
            <person name="Kalinowski J."/>
            <person name="Ruckert C."/>
        </authorList>
    </citation>
    <scope>NUCLEOTIDE SEQUENCE</scope>
    <source>
        <strain evidence="2">VKM Ac-1069</strain>
    </source>
</reference>
<proteinExistence type="predicted"/>
<evidence type="ECO:0000259" key="1">
    <source>
        <dbReference type="PROSITE" id="PS51725"/>
    </source>
</evidence>
<dbReference type="InterPro" id="IPR007138">
    <property type="entry name" value="ABM_dom"/>
</dbReference>
<sequence>MSPVIVIATISPKPGEEQAVREAFLAAIPKVHGEPGCGKYALHESTGDSTDLVFVERWESAEALKTHGAAPALAEVGAALKGRLAAPLDVKTFTPVPAGTTEQGTI</sequence>
<dbReference type="Gene3D" id="3.30.70.100">
    <property type="match status" value="1"/>
</dbReference>
<reference evidence="2" key="2">
    <citation type="submission" date="2023-01" db="EMBL/GenBank/DDBJ databases">
        <authorList>
            <person name="Sun Q."/>
            <person name="Evtushenko L."/>
        </authorList>
    </citation>
    <scope>NUCLEOTIDE SEQUENCE</scope>
    <source>
        <strain evidence="2">VKM Ac-1069</strain>
    </source>
</reference>
<feature type="domain" description="ABM" evidence="1">
    <location>
        <begin position="4"/>
        <end position="93"/>
    </location>
</feature>
<dbReference type="PANTHER" id="PTHR33336:SF15">
    <property type="entry name" value="ABM DOMAIN-CONTAINING PROTEIN"/>
    <property type="match status" value="1"/>
</dbReference>
<protein>
    <submittedName>
        <fullName evidence="2">Antibiotic biosynthesis monooxygenase</fullName>
    </submittedName>
</protein>
<evidence type="ECO:0000313" key="2">
    <source>
        <dbReference type="EMBL" id="GLL13398.1"/>
    </source>
</evidence>
<gene>
    <name evidence="2" type="ORF">GCM10017577_45410</name>
</gene>